<dbReference type="EMBL" id="UFQS01001914">
    <property type="protein sequence ID" value="SSX12711.1"/>
    <property type="molecule type" value="Genomic_DNA"/>
</dbReference>
<organism evidence="2">
    <name type="scientific">Culicoides sonorensis</name>
    <name type="common">Biting midge</name>
    <dbReference type="NCBI Taxonomy" id="179676"/>
    <lineage>
        <taxon>Eukaryota</taxon>
        <taxon>Metazoa</taxon>
        <taxon>Ecdysozoa</taxon>
        <taxon>Arthropoda</taxon>
        <taxon>Hexapoda</taxon>
        <taxon>Insecta</taxon>
        <taxon>Pterygota</taxon>
        <taxon>Neoptera</taxon>
        <taxon>Endopterygota</taxon>
        <taxon>Diptera</taxon>
        <taxon>Nematocera</taxon>
        <taxon>Chironomoidea</taxon>
        <taxon>Ceratopogonidae</taxon>
        <taxon>Ceratopogoninae</taxon>
        <taxon>Culicoides</taxon>
        <taxon>Monoculicoides</taxon>
    </lineage>
</organism>
<proteinExistence type="predicted"/>
<dbReference type="VEuPathDB" id="VectorBase:CSON004568"/>
<evidence type="ECO:0000313" key="1">
    <source>
        <dbReference type="EMBL" id="SSX12711.1"/>
    </source>
</evidence>
<accession>A0A336MNU9</accession>
<dbReference type="AlphaFoldDB" id="A0A336MNU9"/>
<reference evidence="2" key="2">
    <citation type="submission" date="2018-07" db="EMBL/GenBank/DDBJ databases">
        <authorList>
            <person name="Quirk P.G."/>
            <person name="Krulwich T.A."/>
        </authorList>
    </citation>
    <scope>NUCLEOTIDE SEQUENCE</scope>
</reference>
<dbReference type="EMBL" id="UFQT01001914">
    <property type="protein sequence ID" value="SSX32154.1"/>
    <property type="molecule type" value="Genomic_DNA"/>
</dbReference>
<name>A0A336MNU9_CULSO</name>
<dbReference type="PANTHER" id="PTHR47331">
    <property type="entry name" value="PHD-TYPE DOMAIN-CONTAINING PROTEIN"/>
    <property type="match status" value="1"/>
</dbReference>
<gene>
    <name evidence="2" type="primary">CSON004568</name>
</gene>
<protein>
    <submittedName>
        <fullName evidence="2">CSON004568 protein</fullName>
    </submittedName>
</protein>
<evidence type="ECO:0000313" key="2">
    <source>
        <dbReference type="EMBL" id="SSX32154.1"/>
    </source>
</evidence>
<sequence>MHFSTNFRGTRRAFAYVIRFIENCRNRIRTKNNVTSINKKIDYTCISIPTISDELHAELKFIVSIQQVAFAQEYSALKNDRPIPKNSKLNNLAPFIKDDIIRVGGRIHKSKLKYDAKHQILLPKDHPFTNSLVSSHGTYNDVKCHPFSLLAALWSPTDP</sequence>
<reference evidence="1" key="1">
    <citation type="submission" date="2018-04" db="EMBL/GenBank/DDBJ databases">
        <authorList>
            <person name="Go L.Y."/>
            <person name="Mitchell J.A."/>
        </authorList>
    </citation>
    <scope>NUCLEOTIDE SEQUENCE</scope>
    <source>
        <tissue evidence="1">Whole organism</tissue>
    </source>
</reference>